<accession>A0AAE9ZK84</accession>
<evidence type="ECO:0000313" key="3">
    <source>
        <dbReference type="Proteomes" id="UP001214043"/>
    </source>
</evidence>
<feature type="transmembrane region" description="Helical" evidence="1">
    <location>
        <begin position="6"/>
        <end position="24"/>
    </location>
</feature>
<evidence type="ECO:0000313" key="2">
    <source>
        <dbReference type="EMBL" id="WDI32691.1"/>
    </source>
</evidence>
<gene>
    <name evidence="2" type="ORF">PUV54_05705</name>
</gene>
<organism evidence="2 3">
    <name type="scientific">Hyphococcus flavus</name>
    <dbReference type="NCBI Taxonomy" id="1866326"/>
    <lineage>
        <taxon>Bacteria</taxon>
        <taxon>Pseudomonadati</taxon>
        <taxon>Pseudomonadota</taxon>
        <taxon>Alphaproteobacteria</taxon>
        <taxon>Parvularculales</taxon>
        <taxon>Parvularculaceae</taxon>
        <taxon>Hyphococcus</taxon>
    </lineage>
</organism>
<keyword evidence="1" id="KW-1133">Transmembrane helix</keyword>
<keyword evidence="3" id="KW-1185">Reference proteome</keyword>
<sequence length="219" mass="24080">MIGRLLLIAAMAIGGAAAYGRRAVDREIEKRLPAEIEIARTRAIAELDKHINEVISERLVSFGLSLGVKAGLVAAIYLLFAEGHLTHQGLLIVTSALIAVFVLRDALRTLPYMAPAWRHIRKHRWNPRKALVEFVAGIAFERAYAEAMLAMETGPARYWLAFSKYNAHSISSEVGEAVADVARQTSFSRMKWRAIIAALLAAAMFAVYVTFFLLTVGAA</sequence>
<evidence type="ECO:0000256" key="1">
    <source>
        <dbReference type="SAM" id="Phobius"/>
    </source>
</evidence>
<dbReference type="Proteomes" id="UP001214043">
    <property type="component" value="Chromosome"/>
</dbReference>
<keyword evidence="1" id="KW-0812">Transmembrane</keyword>
<dbReference type="AlphaFoldDB" id="A0AAE9ZK84"/>
<dbReference type="KEGG" id="hfl:PUV54_05705"/>
<name>A0AAE9ZK84_9PROT</name>
<reference evidence="2" key="1">
    <citation type="submission" date="2023-02" db="EMBL/GenBank/DDBJ databases">
        <title>Genome sequence of Hyphococcus flavus.</title>
        <authorList>
            <person name="Rong J.-C."/>
            <person name="Zhao Q."/>
            <person name="Yi M."/>
            <person name="Wu J.-Y."/>
        </authorList>
    </citation>
    <scope>NUCLEOTIDE SEQUENCE</scope>
    <source>
        <strain evidence="2">MCCC 1K03223</strain>
    </source>
</reference>
<proteinExistence type="predicted"/>
<dbReference type="RefSeq" id="WP_274494630.1">
    <property type="nucleotide sequence ID" value="NZ_CP118166.1"/>
</dbReference>
<dbReference type="EMBL" id="CP118166">
    <property type="protein sequence ID" value="WDI32691.1"/>
    <property type="molecule type" value="Genomic_DNA"/>
</dbReference>
<feature type="transmembrane region" description="Helical" evidence="1">
    <location>
        <begin position="192"/>
        <end position="214"/>
    </location>
</feature>
<protein>
    <submittedName>
        <fullName evidence="2">Uncharacterized protein</fullName>
    </submittedName>
</protein>
<keyword evidence="1" id="KW-0472">Membrane</keyword>
<feature type="transmembrane region" description="Helical" evidence="1">
    <location>
        <begin position="59"/>
        <end position="79"/>
    </location>
</feature>
<feature type="transmembrane region" description="Helical" evidence="1">
    <location>
        <begin position="85"/>
        <end position="103"/>
    </location>
</feature>